<comment type="similarity">
    <text evidence="2">Belongs to the ABC transporter superfamily.</text>
</comment>
<dbReference type="InterPro" id="IPR003439">
    <property type="entry name" value="ABC_transporter-like_ATP-bd"/>
</dbReference>
<dbReference type="PANTHER" id="PTHR43394">
    <property type="entry name" value="ATP-DEPENDENT PERMEASE MDL1, MITOCHONDRIAL"/>
    <property type="match status" value="1"/>
</dbReference>
<keyword evidence="12" id="KW-1185">Reference proteome</keyword>
<evidence type="ECO:0000259" key="9">
    <source>
        <dbReference type="PROSITE" id="PS50893"/>
    </source>
</evidence>
<feature type="transmembrane region" description="Helical" evidence="8">
    <location>
        <begin position="136"/>
        <end position="161"/>
    </location>
</feature>
<evidence type="ECO:0000256" key="3">
    <source>
        <dbReference type="ARBA" id="ARBA00022692"/>
    </source>
</evidence>
<keyword evidence="6 8" id="KW-1133">Transmembrane helix</keyword>
<reference evidence="12" key="1">
    <citation type="journal article" date="2019" name="Int. J. Syst. Evol. Microbiol.">
        <title>The Global Catalogue of Microorganisms (GCM) 10K type strain sequencing project: providing services to taxonomists for standard genome sequencing and annotation.</title>
        <authorList>
            <consortium name="The Broad Institute Genomics Platform"/>
            <consortium name="The Broad Institute Genome Sequencing Center for Infectious Disease"/>
            <person name="Wu L."/>
            <person name="Ma J."/>
        </authorList>
    </citation>
    <scope>NUCLEOTIDE SEQUENCE [LARGE SCALE GENOMIC DNA]</scope>
    <source>
        <strain evidence="12">CGMCC 4.1415</strain>
    </source>
</reference>
<evidence type="ECO:0000256" key="2">
    <source>
        <dbReference type="ARBA" id="ARBA00005417"/>
    </source>
</evidence>
<dbReference type="SUPFAM" id="SSF90123">
    <property type="entry name" value="ABC transporter transmembrane region"/>
    <property type="match status" value="1"/>
</dbReference>
<dbReference type="Pfam" id="PF00005">
    <property type="entry name" value="ABC_tran"/>
    <property type="match status" value="1"/>
</dbReference>
<comment type="subcellular location">
    <subcellularLocation>
        <location evidence="1">Cell membrane</location>
        <topology evidence="1">Multi-pass membrane protein</topology>
    </subcellularLocation>
</comment>
<evidence type="ECO:0000313" key="12">
    <source>
        <dbReference type="Proteomes" id="UP001596016"/>
    </source>
</evidence>
<dbReference type="Pfam" id="PF00664">
    <property type="entry name" value="ABC_membrane"/>
    <property type="match status" value="1"/>
</dbReference>
<dbReference type="InterPro" id="IPR011527">
    <property type="entry name" value="ABC1_TM_dom"/>
</dbReference>
<evidence type="ECO:0000256" key="4">
    <source>
        <dbReference type="ARBA" id="ARBA00022741"/>
    </source>
</evidence>
<evidence type="ECO:0000256" key="6">
    <source>
        <dbReference type="ARBA" id="ARBA00022989"/>
    </source>
</evidence>
<evidence type="ECO:0000256" key="1">
    <source>
        <dbReference type="ARBA" id="ARBA00004651"/>
    </source>
</evidence>
<proteinExistence type="inferred from homology"/>
<dbReference type="RefSeq" id="WP_378227582.1">
    <property type="nucleotide sequence ID" value="NZ_JBHSLL010000009.1"/>
</dbReference>
<keyword evidence="7 8" id="KW-0472">Membrane</keyword>
<dbReference type="InterPro" id="IPR036640">
    <property type="entry name" value="ABC1_TM_sf"/>
</dbReference>
<dbReference type="InterPro" id="IPR027417">
    <property type="entry name" value="P-loop_NTPase"/>
</dbReference>
<organism evidence="11 12">
    <name type="scientific">Aquamicrobium segne</name>
    <dbReference type="NCBI Taxonomy" id="469547"/>
    <lineage>
        <taxon>Bacteria</taxon>
        <taxon>Pseudomonadati</taxon>
        <taxon>Pseudomonadota</taxon>
        <taxon>Alphaproteobacteria</taxon>
        <taxon>Hyphomicrobiales</taxon>
        <taxon>Phyllobacteriaceae</taxon>
        <taxon>Aquamicrobium</taxon>
    </lineage>
</organism>
<dbReference type="PROSITE" id="PS50929">
    <property type="entry name" value="ABC_TM1F"/>
    <property type="match status" value="1"/>
</dbReference>
<dbReference type="PROSITE" id="PS00211">
    <property type="entry name" value="ABC_TRANSPORTER_1"/>
    <property type="match status" value="1"/>
</dbReference>
<comment type="caution">
    <text evidence="11">The sequence shown here is derived from an EMBL/GenBank/DDBJ whole genome shotgun (WGS) entry which is preliminary data.</text>
</comment>
<protein>
    <submittedName>
        <fullName evidence="11">Thiol reductant ABC exporter subunit CydC</fullName>
    </submittedName>
</protein>
<evidence type="ECO:0000256" key="8">
    <source>
        <dbReference type="SAM" id="Phobius"/>
    </source>
</evidence>
<feature type="domain" description="ABC transmembrane type-1" evidence="10">
    <location>
        <begin position="36"/>
        <end position="271"/>
    </location>
</feature>
<keyword evidence="3 8" id="KW-0812">Transmembrane</keyword>
<dbReference type="Gene3D" id="3.40.50.300">
    <property type="entry name" value="P-loop containing nucleotide triphosphate hydrolases"/>
    <property type="match status" value="1"/>
</dbReference>
<evidence type="ECO:0000256" key="5">
    <source>
        <dbReference type="ARBA" id="ARBA00022840"/>
    </source>
</evidence>
<dbReference type="SUPFAM" id="SSF52540">
    <property type="entry name" value="P-loop containing nucleoside triphosphate hydrolases"/>
    <property type="match status" value="1"/>
</dbReference>
<dbReference type="Gene3D" id="1.20.1560.10">
    <property type="entry name" value="ABC transporter type 1, transmembrane domain"/>
    <property type="match status" value="1"/>
</dbReference>
<feature type="transmembrane region" description="Helical" evidence="8">
    <location>
        <begin position="27"/>
        <end position="53"/>
    </location>
</feature>
<gene>
    <name evidence="11" type="primary">cydC</name>
    <name evidence="11" type="ORF">ACFPLB_02010</name>
</gene>
<dbReference type="NCBIfam" id="TIGR02868">
    <property type="entry name" value="CydC"/>
    <property type="match status" value="1"/>
</dbReference>
<dbReference type="PANTHER" id="PTHR43394:SF1">
    <property type="entry name" value="ATP-BINDING CASSETTE SUB-FAMILY B MEMBER 10, MITOCHONDRIAL"/>
    <property type="match status" value="1"/>
</dbReference>
<keyword evidence="4" id="KW-0547">Nucleotide-binding</keyword>
<feature type="domain" description="ABC transporter" evidence="9">
    <location>
        <begin position="340"/>
        <end position="579"/>
    </location>
</feature>
<dbReference type="InterPro" id="IPR039421">
    <property type="entry name" value="Type_1_exporter"/>
</dbReference>
<accession>A0ABW0GW55</accession>
<evidence type="ECO:0000256" key="7">
    <source>
        <dbReference type="ARBA" id="ARBA00023136"/>
    </source>
</evidence>
<dbReference type="EMBL" id="JBHSLL010000009">
    <property type="protein sequence ID" value="MFC5384733.1"/>
    <property type="molecule type" value="Genomic_DNA"/>
</dbReference>
<keyword evidence="5" id="KW-0067">ATP-binding</keyword>
<name>A0ABW0GW55_9HYPH</name>
<dbReference type="Proteomes" id="UP001596016">
    <property type="component" value="Unassembled WGS sequence"/>
</dbReference>
<evidence type="ECO:0000313" key="11">
    <source>
        <dbReference type="EMBL" id="MFC5384733.1"/>
    </source>
</evidence>
<evidence type="ECO:0000259" key="10">
    <source>
        <dbReference type="PROSITE" id="PS50929"/>
    </source>
</evidence>
<dbReference type="InterPro" id="IPR014223">
    <property type="entry name" value="ABC_CydC/D"/>
</dbReference>
<dbReference type="PROSITE" id="PS50893">
    <property type="entry name" value="ABC_TRANSPORTER_2"/>
    <property type="match status" value="1"/>
</dbReference>
<feature type="transmembrane region" description="Helical" evidence="8">
    <location>
        <begin position="167"/>
        <end position="187"/>
    </location>
</feature>
<feature type="transmembrane region" description="Helical" evidence="8">
    <location>
        <begin position="65"/>
        <end position="83"/>
    </location>
</feature>
<dbReference type="InterPro" id="IPR003593">
    <property type="entry name" value="AAA+_ATPase"/>
</dbReference>
<dbReference type="InterPro" id="IPR017871">
    <property type="entry name" value="ABC_transporter-like_CS"/>
</dbReference>
<sequence>MITAQPDPPLHDIVRWLLRITRPVHPLLLVSLLCRIINLLLDLVLFGLAAGGVVHMMTGGGNPGMLAAALVAVALSKAAFYYFEQFTGHYVAFKALELLRTFVYAKIWPKAPAFVTHSRSGDVLTSLTRDVDRIEVVYAHTFAPVISAYVVGSLAILIAGILAGWKLIWVVGLCLALSLFVVPYIGARRSFNQTQATLEARRNLAHHITDTVFGVDEVIGYGRESERIAEMDQLGGEVCRSARTPRNLVAFRRGANVTLSLVATISVVWIGMGMAESPVVVAAVAAASLRLFKGPRGIEDSVGYLDHSLAAARRLWEMSNAPERVSDGPDELALEAAPTVSFQSVHYGYPGADGSALPDAIIDVSLQVPAGGHAILVGRSGSGKSTLIQLLQRHDDPRSGQVAIDGVPVDRFTLDSLRRNVVAVSQKNQLLATTLAENLRLGAPDATDDELWEALAIVGLADEVQAMPEGLDTHTGQNGSALSGGQAQRVCLARALLMHPKILVLDEFTANLNIELEDEIRKALAKWDSELTIIEITHRLRATAHADVISVLDQGRIVLSGGPADVTPEAIESLFHVRQRSIQEHSGTQATEGRSSAVRCTAARSIATGTNTFTS</sequence>
<dbReference type="SMART" id="SM00382">
    <property type="entry name" value="AAA"/>
    <property type="match status" value="1"/>
</dbReference>
<feature type="transmembrane region" description="Helical" evidence="8">
    <location>
        <begin position="255"/>
        <end position="275"/>
    </location>
</feature>